<evidence type="ECO:0000313" key="1">
    <source>
        <dbReference type="EMBL" id="KAK7283261.1"/>
    </source>
</evidence>
<name>A0AAN9INI9_CROPI</name>
<sequence length="107" mass="11339">MKVSAFCALFMVLGAALVFVTFSTPISGYLFPDLSVTNNSGETKTVIATRSRKLKENGSGMGSVNLEDYIPVKPLPPDAKAYVSGGTIEHGQPVGPYIPKPTPPPAW</sequence>
<dbReference type="PANTHER" id="PTHR37249:SF3">
    <property type="entry name" value="OS03G0206201 PROTEIN"/>
    <property type="match status" value="1"/>
</dbReference>
<comment type="caution">
    <text evidence="1">The sequence shown here is derived from an EMBL/GenBank/DDBJ whole genome shotgun (WGS) entry which is preliminary data.</text>
</comment>
<proteinExistence type="predicted"/>
<evidence type="ECO:0000313" key="2">
    <source>
        <dbReference type="Proteomes" id="UP001372338"/>
    </source>
</evidence>
<reference evidence="1 2" key="1">
    <citation type="submission" date="2024-01" db="EMBL/GenBank/DDBJ databases">
        <title>The genomes of 5 underutilized Papilionoideae crops provide insights into root nodulation and disease resistanc.</title>
        <authorList>
            <person name="Yuan L."/>
        </authorList>
    </citation>
    <scope>NUCLEOTIDE SEQUENCE [LARGE SCALE GENOMIC DNA]</scope>
    <source>
        <strain evidence="1">ZHUSHIDOU_FW_LH</strain>
        <tissue evidence="1">Leaf</tissue>
    </source>
</reference>
<dbReference type="Proteomes" id="UP001372338">
    <property type="component" value="Unassembled WGS sequence"/>
</dbReference>
<keyword evidence="2" id="KW-1185">Reference proteome</keyword>
<accession>A0AAN9INI9</accession>
<dbReference type="EMBL" id="JAYWIO010000002">
    <property type="protein sequence ID" value="KAK7283261.1"/>
    <property type="molecule type" value="Genomic_DNA"/>
</dbReference>
<dbReference type="PANTHER" id="PTHR37249">
    <property type="entry name" value="OS03G0206201 PROTEIN"/>
    <property type="match status" value="1"/>
</dbReference>
<protein>
    <submittedName>
        <fullName evidence="1">Uncharacterized protein</fullName>
    </submittedName>
</protein>
<dbReference type="AlphaFoldDB" id="A0AAN9INI9"/>
<gene>
    <name evidence="1" type="ORF">RIF29_12666</name>
</gene>
<organism evidence="1 2">
    <name type="scientific">Crotalaria pallida</name>
    <name type="common">Smooth rattlebox</name>
    <name type="synonym">Crotalaria striata</name>
    <dbReference type="NCBI Taxonomy" id="3830"/>
    <lineage>
        <taxon>Eukaryota</taxon>
        <taxon>Viridiplantae</taxon>
        <taxon>Streptophyta</taxon>
        <taxon>Embryophyta</taxon>
        <taxon>Tracheophyta</taxon>
        <taxon>Spermatophyta</taxon>
        <taxon>Magnoliopsida</taxon>
        <taxon>eudicotyledons</taxon>
        <taxon>Gunneridae</taxon>
        <taxon>Pentapetalae</taxon>
        <taxon>rosids</taxon>
        <taxon>fabids</taxon>
        <taxon>Fabales</taxon>
        <taxon>Fabaceae</taxon>
        <taxon>Papilionoideae</taxon>
        <taxon>50 kb inversion clade</taxon>
        <taxon>genistoids sensu lato</taxon>
        <taxon>core genistoids</taxon>
        <taxon>Crotalarieae</taxon>
        <taxon>Crotalaria</taxon>
    </lineage>
</organism>